<protein>
    <submittedName>
        <fullName evidence="1">Uncharacterized protein</fullName>
    </submittedName>
</protein>
<keyword evidence="2" id="KW-1185">Reference proteome</keyword>
<evidence type="ECO:0000313" key="2">
    <source>
        <dbReference type="Proteomes" id="UP000015106"/>
    </source>
</evidence>
<sequence length="28" mass="3174">MTTRFGAVGLFDGVKIIECTRIFQKKLT</sequence>
<name>A0A8R7PF81_TRIUA</name>
<reference evidence="2" key="1">
    <citation type="journal article" date="2013" name="Nature">
        <title>Draft genome of the wheat A-genome progenitor Triticum urartu.</title>
        <authorList>
            <person name="Ling H.Q."/>
            <person name="Zhao S."/>
            <person name="Liu D."/>
            <person name="Wang J."/>
            <person name="Sun H."/>
            <person name="Zhang C."/>
            <person name="Fan H."/>
            <person name="Li D."/>
            <person name="Dong L."/>
            <person name="Tao Y."/>
            <person name="Gao C."/>
            <person name="Wu H."/>
            <person name="Li Y."/>
            <person name="Cui Y."/>
            <person name="Guo X."/>
            <person name="Zheng S."/>
            <person name="Wang B."/>
            <person name="Yu K."/>
            <person name="Liang Q."/>
            <person name="Yang W."/>
            <person name="Lou X."/>
            <person name="Chen J."/>
            <person name="Feng M."/>
            <person name="Jian J."/>
            <person name="Zhang X."/>
            <person name="Luo G."/>
            <person name="Jiang Y."/>
            <person name="Liu J."/>
            <person name="Wang Z."/>
            <person name="Sha Y."/>
            <person name="Zhang B."/>
            <person name="Wu H."/>
            <person name="Tang D."/>
            <person name="Shen Q."/>
            <person name="Xue P."/>
            <person name="Zou S."/>
            <person name="Wang X."/>
            <person name="Liu X."/>
            <person name="Wang F."/>
            <person name="Yang Y."/>
            <person name="An X."/>
            <person name="Dong Z."/>
            <person name="Zhang K."/>
            <person name="Zhang X."/>
            <person name="Luo M.C."/>
            <person name="Dvorak J."/>
            <person name="Tong Y."/>
            <person name="Wang J."/>
            <person name="Yang H."/>
            <person name="Li Z."/>
            <person name="Wang D."/>
            <person name="Zhang A."/>
            <person name="Wang J."/>
        </authorList>
    </citation>
    <scope>NUCLEOTIDE SEQUENCE</scope>
    <source>
        <strain evidence="2">cv. G1812</strain>
    </source>
</reference>
<dbReference type="Proteomes" id="UP000015106">
    <property type="component" value="Chromosome 2"/>
</dbReference>
<reference evidence="1" key="3">
    <citation type="submission" date="2022-06" db="UniProtKB">
        <authorList>
            <consortium name="EnsemblPlants"/>
        </authorList>
    </citation>
    <scope>IDENTIFICATION</scope>
</reference>
<evidence type="ECO:0000313" key="1">
    <source>
        <dbReference type="EnsemblPlants" id="TuG1812G0200002911.01.T01.cds257077"/>
    </source>
</evidence>
<accession>A0A8R7PF81</accession>
<proteinExistence type="predicted"/>
<dbReference type="Gramene" id="TuG1812G0200002911.01.T01">
    <property type="protein sequence ID" value="TuG1812G0200002911.01.T01.cds257077"/>
    <property type="gene ID" value="TuG1812G0200002911.01"/>
</dbReference>
<reference evidence="1" key="2">
    <citation type="submission" date="2018-03" db="EMBL/GenBank/DDBJ databases">
        <title>The Triticum urartu genome reveals the dynamic nature of wheat genome evolution.</title>
        <authorList>
            <person name="Ling H."/>
            <person name="Ma B."/>
            <person name="Shi X."/>
            <person name="Liu H."/>
            <person name="Dong L."/>
            <person name="Sun H."/>
            <person name="Cao Y."/>
            <person name="Gao Q."/>
            <person name="Zheng S."/>
            <person name="Li Y."/>
            <person name="Yu Y."/>
            <person name="Du H."/>
            <person name="Qi M."/>
            <person name="Li Y."/>
            <person name="Yu H."/>
            <person name="Cui Y."/>
            <person name="Wang N."/>
            <person name="Chen C."/>
            <person name="Wu H."/>
            <person name="Zhao Y."/>
            <person name="Zhang J."/>
            <person name="Li Y."/>
            <person name="Zhou W."/>
            <person name="Zhang B."/>
            <person name="Hu W."/>
            <person name="Eijk M."/>
            <person name="Tang J."/>
            <person name="Witsenboer H."/>
            <person name="Zhao S."/>
            <person name="Li Z."/>
            <person name="Zhang A."/>
            <person name="Wang D."/>
            <person name="Liang C."/>
        </authorList>
    </citation>
    <scope>NUCLEOTIDE SEQUENCE [LARGE SCALE GENOMIC DNA]</scope>
    <source>
        <strain evidence="1">cv. G1812</strain>
    </source>
</reference>
<dbReference type="EnsemblPlants" id="TuG1812G0200002911.01.T01">
    <property type="protein sequence ID" value="TuG1812G0200002911.01.T01.cds257077"/>
    <property type="gene ID" value="TuG1812G0200002911.01"/>
</dbReference>
<organism evidence="1 2">
    <name type="scientific">Triticum urartu</name>
    <name type="common">Red wild einkorn</name>
    <name type="synonym">Crithodium urartu</name>
    <dbReference type="NCBI Taxonomy" id="4572"/>
    <lineage>
        <taxon>Eukaryota</taxon>
        <taxon>Viridiplantae</taxon>
        <taxon>Streptophyta</taxon>
        <taxon>Embryophyta</taxon>
        <taxon>Tracheophyta</taxon>
        <taxon>Spermatophyta</taxon>
        <taxon>Magnoliopsida</taxon>
        <taxon>Liliopsida</taxon>
        <taxon>Poales</taxon>
        <taxon>Poaceae</taxon>
        <taxon>BOP clade</taxon>
        <taxon>Pooideae</taxon>
        <taxon>Triticodae</taxon>
        <taxon>Triticeae</taxon>
        <taxon>Triticinae</taxon>
        <taxon>Triticum</taxon>
    </lineage>
</organism>
<dbReference type="AlphaFoldDB" id="A0A8R7PF81"/>